<proteinExistence type="predicted"/>
<comment type="caution">
    <text evidence="1">The sequence shown here is derived from an EMBL/GenBank/DDBJ whole genome shotgun (WGS) entry which is preliminary data.</text>
</comment>
<sequence>MQHGKNDGCNMKLNQVFGLVVDAFPKTPKSQGNCKIISYLNGSSLWAPRLLNIRFKWLAAPDRACAWGIRLITPVKRDVVFDGGDFRPWRLFLICSVVD</sequence>
<name>A0AAN9KG93_CANGL</name>
<organism evidence="1 2">
    <name type="scientific">Canavalia gladiata</name>
    <name type="common">Sword bean</name>
    <name type="synonym">Dolichos gladiatus</name>
    <dbReference type="NCBI Taxonomy" id="3824"/>
    <lineage>
        <taxon>Eukaryota</taxon>
        <taxon>Viridiplantae</taxon>
        <taxon>Streptophyta</taxon>
        <taxon>Embryophyta</taxon>
        <taxon>Tracheophyta</taxon>
        <taxon>Spermatophyta</taxon>
        <taxon>Magnoliopsida</taxon>
        <taxon>eudicotyledons</taxon>
        <taxon>Gunneridae</taxon>
        <taxon>Pentapetalae</taxon>
        <taxon>rosids</taxon>
        <taxon>fabids</taxon>
        <taxon>Fabales</taxon>
        <taxon>Fabaceae</taxon>
        <taxon>Papilionoideae</taxon>
        <taxon>50 kb inversion clade</taxon>
        <taxon>NPAAA clade</taxon>
        <taxon>indigoferoid/millettioid clade</taxon>
        <taxon>Phaseoleae</taxon>
        <taxon>Canavalia</taxon>
    </lineage>
</organism>
<dbReference type="Proteomes" id="UP001367508">
    <property type="component" value="Unassembled WGS sequence"/>
</dbReference>
<gene>
    <name evidence="1" type="ORF">VNO77_34169</name>
</gene>
<evidence type="ECO:0000313" key="1">
    <source>
        <dbReference type="EMBL" id="KAK7315607.1"/>
    </source>
</evidence>
<keyword evidence="2" id="KW-1185">Reference proteome</keyword>
<evidence type="ECO:0000313" key="2">
    <source>
        <dbReference type="Proteomes" id="UP001367508"/>
    </source>
</evidence>
<dbReference type="AlphaFoldDB" id="A0AAN9KG93"/>
<protein>
    <submittedName>
        <fullName evidence="1">Uncharacterized protein</fullName>
    </submittedName>
</protein>
<reference evidence="1 2" key="1">
    <citation type="submission" date="2024-01" db="EMBL/GenBank/DDBJ databases">
        <title>The genomes of 5 underutilized Papilionoideae crops provide insights into root nodulation and disease resistanc.</title>
        <authorList>
            <person name="Jiang F."/>
        </authorList>
    </citation>
    <scope>NUCLEOTIDE SEQUENCE [LARGE SCALE GENOMIC DNA]</scope>
    <source>
        <strain evidence="1">LVBAO_FW01</strain>
        <tissue evidence="1">Leaves</tissue>
    </source>
</reference>
<accession>A0AAN9KG93</accession>
<dbReference type="EMBL" id="JAYMYQ010000008">
    <property type="protein sequence ID" value="KAK7315607.1"/>
    <property type="molecule type" value="Genomic_DNA"/>
</dbReference>